<evidence type="ECO:0000313" key="2">
    <source>
        <dbReference type="Proteomes" id="UP000515598"/>
    </source>
</evidence>
<organism evidence="1 2">
    <name type="scientific">Stenotrophomonas maltophilia</name>
    <name type="common">Pseudomonas maltophilia</name>
    <name type="synonym">Xanthomonas maltophilia</name>
    <dbReference type="NCBI Taxonomy" id="40324"/>
    <lineage>
        <taxon>Bacteria</taxon>
        <taxon>Pseudomonadati</taxon>
        <taxon>Pseudomonadota</taxon>
        <taxon>Gammaproteobacteria</taxon>
        <taxon>Lysobacterales</taxon>
        <taxon>Lysobacteraceae</taxon>
        <taxon>Stenotrophomonas</taxon>
        <taxon>Stenotrophomonas maltophilia group</taxon>
    </lineage>
</organism>
<reference evidence="1 2" key="1">
    <citation type="submission" date="2020-08" db="EMBL/GenBank/DDBJ databases">
        <title>Phenotypic and transcriptomic analysis of seven clinical Stenotrophomonas maltophilia isolates identify a small set of shared and commonly regulated genes involved in biofilm lifestyle.</title>
        <authorList>
            <person name="Alio I."/>
            <person name="Gudzuhn M."/>
            <person name="Streit W."/>
        </authorList>
    </citation>
    <scope>NUCLEOTIDE SEQUENCE [LARGE SCALE GENOMIC DNA]</scope>
    <source>
        <strain evidence="1 2">UHH_SKK55</strain>
    </source>
</reference>
<dbReference type="EMBL" id="CP060025">
    <property type="protein sequence ID" value="QNG76112.1"/>
    <property type="molecule type" value="Genomic_DNA"/>
</dbReference>
<dbReference type="InterPro" id="IPR050275">
    <property type="entry name" value="PGM_Phosphatase"/>
</dbReference>
<dbReference type="PANTHER" id="PTHR48100">
    <property type="entry name" value="BROAD-SPECIFICITY PHOSPHATASE YOR283W-RELATED"/>
    <property type="match status" value="1"/>
</dbReference>
<dbReference type="Pfam" id="PF00300">
    <property type="entry name" value="His_Phos_1"/>
    <property type="match status" value="1"/>
</dbReference>
<dbReference type="GO" id="GO:0016791">
    <property type="term" value="F:phosphatase activity"/>
    <property type="evidence" value="ECO:0007669"/>
    <property type="project" value="TreeGrafter"/>
</dbReference>
<evidence type="ECO:0000313" key="1">
    <source>
        <dbReference type="EMBL" id="QNG76112.1"/>
    </source>
</evidence>
<protein>
    <recommendedName>
        <fullName evidence="3">Histidine phosphatase family protein</fullName>
    </recommendedName>
</protein>
<proteinExistence type="predicted"/>
<accession>A0AAX1I7S5</accession>
<dbReference type="SUPFAM" id="SSF53254">
    <property type="entry name" value="Phosphoglycerate mutase-like"/>
    <property type="match status" value="1"/>
</dbReference>
<dbReference type="InterPro" id="IPR013078">
    <property type="entry name" value="His_Pase_superF_clade-1"/>
</dbReference>
<dbReference type="CDD" id="cd07067">
    <property type="entry name" value="HP_PGM_like"/>
    <property type="match status" value="1"/>
</dbReference>
<gene>
    <name evidence="1" type="ORF">GPNADHDJ_00278</name>
</gene>
<dbReference type="Proteomes" id="UP000515598">
    <property type="component" value="Chromosome"/>
</dbReference>
<dbReference type="InterPro" id="IPR029033">
    <property type="entry name" value="His_PPase_superfam"/>
</dbReference>
<dbReference type="RefSeq" id="WP_005409645.1">
    <property type="nucleotide sequence ID" value="NZ_CP040431.1"/>
</dbReference>
<name>A0AAX1I7S5_STEMA</name>
<evidence type="ECO:0008006" key="3">
    <source>
        <dbReference type="Google" id="ProtNLM"/>
    </source>
</evidence>
<dbReference type="InterPro" id="IPR001345">
    <property type="entry name" value="PG/BPGM_mutase_AS"/>
</dbReference>
<dbReference type="AlphaFoldDB" id="A0AAX1I7S5"/>
<dbReference type="PROSITE" id="PS00175">
    <property type="entry name" value="PG_MUTASE"/>
    <property type="match status" value="1"/>
</dbReference>
<sequence length="207" mass="23100">MHRSIYLVRHGESVSNAGGITMPHALIPLTEAGRKQAEALSARLPAQPPRILASPFIRALDTAEPYAKRRQVKIEQEPLLQEFDMIDPVLIAGMDQDQRRPIADAFWKEGDPTKQMGEQAESFGQFASRVSAFMTDRLPLLPDGTVCFGHGIWIGMVAWKLLGFGADTSDDMRRFRRFQTGLPLPNGAVYALEELAPAQWLLLNRFA</sequence>
<dbReference type="SMART" id="SM00855">
    <property type="entry name" value="PGAM"/>
    <property type="match status" value="1"/>
</dbReference>
<dbReference type="Gene3D" id="3.40.50.1240">
    <property type="entry name" value="Phosphoglycerate mutase-like"/>
    <property type="match status" value="1"/>
</dbReference>